<protein>
    <submittedName>
        <fullName evidence="1">Uncharacterized protein</fullName>
    </submittedName>
</protein>
<gene>
    <name evidence="1" type="ORF">TM448B04152_0008</name>
</gene>
<proteinExistence type="predicted"/>
<accession>A0A6M3XYW1</accession>
<sequence length="63" mass="6852">MFTMRVFRTVLVAILALALGHVVETTIKCRPLAGGLAAVRFGRLALQVNVYRPGRAFVRLAAV</sequence>
<name>A0A6M3XYW1_9ZZZZ</name>
<dbReference type="EMBL" id="MT145063">
    <property type="protein sequence ID" value="QJI03159.1"/>
    <property type="molecule type" value="Genomic_DNA"/>
</dbReference>
<organism evidence="1">
    <name type="scientific">viral metagenome</name>
    <dbReference type="NCBI Taxonomy" id="1070528"/>
    <lineage>
        <taxon>unclassified sequences</taxon>
        <taxon>metagenomes</taxon>
        <taxon>organismal metagenomes</taxon>
    </lineage>
</organism>
<reference evidence="1" key="1">
    <citation type="submission" date="2020-03" db="EMBL/GenBank/DDBJ databases">
        <title>The deep terrestrial virosphere.</title>
        <authorList>
            <person name="Holmfeldt K."/>
            <person name="Nilsson E."/>
            <person name="Simone D."/>
            <person name="Lopez-Fernandez M."/>
            <person name="Wu X."/>
            <person name="de Brujin I."/>
            <person name="Lundin D."/>
            <person name="Andersson A."/>
            <person name="Bertilsson S."/>
            <person name="Dopson M."/>
        </authorList>
    </citation>
    <scope>NUCLEOTIDE SEQUENCE</scope>
    <source>
        <strain evidence="1">TM448B04152</strain>
    </source>
</reference>
<evidence type="ECO:0000313" key="1">
    <source>
        <dbReference type="EMBL" id="QJI03159.1"/>
    </source>
</evidence>
<dbReference type="AlphaFoldDB" id="A0A6M3XYW1"/>